<evidence type="ECO:0000313" key="8">
    <source>
        <dbReference type="Proteomes" id="UP001162029"/>
    </source>
</evidence>
<evidence type="ECO:0000256" key="4">
    <source>
        <dbReference type="ARBA" id="ARBA00023242"/>
    </source>
</evidence>
<keyword evidence="3" id="KW-0238">DNA-binding</keyword>
<accession>A0AAV0V4H1</accession>
<dbReference type="PANTHER" id="PTHR28605:SF1">
    <property type="entry name" value="CHROMOSOME TRANSMISSION FIDELITY FACTOR 8"/>
    <property type="match status" value="1"/>
</dbReference>
<keyword evidence="2" id="KW-0235">DNA replication</keyword>
<reference evidence="7" key="1">
    <citation type="submission" date="2022-12" db="EMBL/GenBank/DDBJ databases">
        <authorList>
            <person name="Webb A."/>
        </authorList>
    </citation>
    <scope>NUCLEOTIDE SEQUENCE</scope>
    <source>
        <strain evidence="7">Pd1</strain>
    </source>
</reference>
<gene>
    <name evidence="7" type="ORF">PDE001_LOCUS9282</name>
</gene>
<evidence type="ECO:0008006" key="9">
    <source>
        <dbReference type="Google" id="ProtNLM"/>
    </source>
</evidence>
<dbReference type="PANTHER" id="PTHR28605">
    <property type="entry name" value="CTF8, CHROMOSOME TRANSMISSION FIDELITY FACTOR 8 HOMOLOG (S. CEREVISIAE)"/>
    <property type="match status" value="1"/>
</dbReference>
<protein>
    <recommendedName>
        <fullName evidence="9">Chromosome transmission fidelity protein 8</fullName>
    </recommendedName>
</protein>
<dbReference type="InterPro" id="IPR018607">
    <property type="entry name" value="Ctf8"/>
</dbReference>
<evidence type="ECO:0000256" key="3">
    <source>
        <dbReference type="ARBA" id="ARBA00023125"/>
    </source>
</evidence>
<keyword evidence="4" id="KW-0539">Nucleus</keyword>
<dbReference type="Proteomes" id="UP001162029">
    <property type="component" value="Unassembled WGS sequence"/>
</dbReference>
<dbReference type="Pfam" id="PF09696">
    <property type="entry name" value="Ctf8"/>
    <property type="match status" value="1"/>
</dbReference>
<dbReference type="GO" id="GO:0031390">
    <property type="term" value="C:Ctf18 RFC-like complex"/>
    <property type="evidence" value="ECO:0007669"/>
    <property type="project" value="InterPro"/>
</dbReference>
<evidence type="ECO:0000313" key="7">
    <source>
        <dbReference type="EMBL" id="CAI5744112.1"/>
    </source>
</evidence>
<comment type="similarity">
    <text evidence="6">Belongs to the CTF8 family.</text>
</comment>
<evidence type="ECO:0000256" key="2">
    <source>
        <dbReference type="ARBA" id="ARBA00022705"/>
    </source>
</evidence>
<keyword evidence="8" id="KW-1185">Reference proteome</keyword>
<dbReference type="GO" id="GO:0006260">
    <property type="term" value="P:DNA replication"/>
    <property type="evidence" value="ECO:0007669"/>
    <property type="project" value="UniProtKB-KW"/>
</dbReference>
<name>A0AAV0V4H1_9STRA</name>
<organism evidence="7 8">
    <name type="scientific">Peronospora destructor</name>
    <dbReference type="NCBI Taxonomy" id="86335"/>
    <lineage>
        <taxon>Eukaryota</taxon>
        <taxon>Sar</taxon>
        <taxon>Stramenopiles</taxon>
        <taxon>Oomycota</taxon>
        <taxon>Peronosporomycetes</taxon>
        <taxon>Peronosporales</taxon>
        <taxon>Peronosporaceae</taxon>
        <taxon>Peronospora</taxon>
    </lineage>
</organism>
<comment type="subcellular location">
    <subcellularLocation>
        <location evidence="1">Nucleus</location>
    </subcellularLocation>
</comment>
<comment type="caution">
    <text evidence="7">The sequence shown here is derived from an EMBL/GenBank/DDBJ whole genome shotgun (WGS) entry which is preliminary data.</text>
</comment>
<evidence type="ECO:0000256" key="5">
    <source>
        <dbReference type="ARBA" id="ARBA00023306"/>
    </source>
</evidence>
<sequence length="113" mass="12289">MLVPIVVNGAVKEWSLLEFQGDLLPIETLDLRGLDLGTLRYGQGGTITLRIGNHVLAGKVMELSTPFAILQKDGDIDVAMDEDEAADPNTKYEVVGIARTRVIFASRPKPVLT</sequence>
<dbReference type="GO" id="GO:0007064">
    <property type="term" value="P:mitotic sister chromatid cohesion"/>
    <property type="evidence" value="ECO:0007669"/>
    <property type="project" value="InterPro"/>
</dbReference>
<keyword evidence="5" id="KW-0131">Cell cycle</keyword>
<evidence type="ECO:0000256" key="6">
    <source>
        <dbReference type="ARBA" id="ARBA00038447"/>
    </source>
</evidence>
<evidence type="ECO:0000256" key="1">
    <source>
        <dbReference type="ARBA" id="ARBA00004123"/>
    </source>
</evidence>
<dbReference type="EMBL" id="CANTFM010002036">
    <property type="protein sequence ID" value="CAI5744112.1"/>
    <property type="molecule type" value="Genomic_DNA"/>
</dbReference>
<proteinExistence type="inferred from homology"/>
<dbReference type="AlphaFoldDB" id="A0AAV0V4H1"/>
<dbReference type="GO" id="GO:0003677">
    <property type="term" value="F:DNA binding"/>
    <property type="evidence" value="ECO:0007669"/>
    <property type="project" value="UniProtKB-KW"/>
</dbReference>